<dbReference type="PANTHER" id="PTHR42949">
    <property type="entry name" value="ANAEROBIC GLYCEROL-3-PHOSPHATE DEHYDROGENASE SUBUNIT B"/>
    <property type="match status" value="1"/>
</dbReference>
<dbReference type="EMBL" id="FPBO01000014">
    <property type="protein sequence ID" value="SFU91243.1"/>
    <property type="molecule type" value="Genomic_DNA"/>
</dbReference>
<evidence type="ECO:0000313" key="5">
    <source>
        <dbReference type="Proteomes" id="UP000199391"/>
    </source>
</evidence>
<dbReference type="GO" id="GO:0016491">
    <property type="term" value="F:oxidoreductase activity"/>
    <property type="evidence" value="ECO:0007669"/>
    <property type="project" value="UniProtKB-KW"/>
</dbReference>
<dbReference type="InterPro" id="IPR023753">
    <property type="entry name" value="FAD/NAD-binding_dom"/>
</dbReference>
<evidence type="ECO:0000256" key="1">
    <source>
        <dbReference type="ARBA" id="ARBA00023002"/>
    </source>
</evidence>
<accession>A0A1I7K1A8</accession>
<dbReference type="InterPro" id="IPR051691">
    <property type="entry name" value="Metab_Enz_Cyan_OpOx_G3PDH"/>
</dbReference>
<dbReference type="PIRSF" id="PIRSF037495">
    <property type="entry name" value="Opine_OX_OoxA/HcnB"/>
    <property type="match status" value="1"/>
</dbReference>
<dbReference type="OrthoDB" id="9801699at2"/>
<feature type="domain" description="BFD-like [2Fe-2S]-binding" evidence="2">
    <location>
        <begin position="378"/>
        <end position="430"/>
    </location>
</feature>
<dbReference type="InterPro" id="IPR007419">
    <property type="entry name" value="BFD-like_2Fe2S-bd_dom"/>
</dbReference>
<dbReference type="PRINTS" id="PR00411">
    <property type="entry name" value="PNDRDTASEI"/>
</dbReference>
<dbReference type="Proteomes" id="UP000199391">
    <property type="component" value="Unassembled WGS sequence"/>
</dbReference>
<dbReference type="SUPFAM" id="SSF51905">
    <property type="entry name" value="FAD/NAD(P)-binding domain"/>
    <property type="match status" value="1"/>
</dbReference>
<dbReference type="InterPro" id="IPR036188">
    <property type="entry name" value="FAD/NAD-bd_sf"/>
</dbReference>
<keyword evidence="1" id="KW-0560">Oxidoreductase</keyword>
<evidence type="ECO:0000259" key="2">
    <source>
        <dbReference type="Pfam" id="PF04324"/>
    </source>
</evidence>
<dbReference type="RefSeq" id="WP_093556584.1">
    <property type="nucleotide sequence ID" value="NZ_FPBO01000014.1"/>
</dbReference>
<dbReference type="Pfam" id="PF07992">
    <property type="entry name" value="Pyr_redox_2"/>
    <property type="match status" value="1"/>
</dbReference>
<gene>
    <name evidence="4" type="ORF">SAMN05216552_101471</name>
</gene>
<dbReference type="PRINTS" id="PR00368">
    <property type="entry name" value="FADPNR"/>
</dbReference>
<dbReference type="Pfam" id="PF04324">
    <property type="entry name" value="Fer2_BFD"/>
    <property type="match status" value="1"/>
</dbReference>
<dbReference type="Gene3D" id="3.50.50.60">
    <property type="entry name" value="FAD/NAD(P)-binding domain"/>
    <property type="match status" value="2"/>
</dbReference>
<sequence>MAEARVIVIGAGPAGVRAAEELVAAGLRPVVIDEGRRDGGQIYRRQPAHFTRGYATLYGSEAARAESLHRGFDALRGKIDYRPETLAWNIADGEVHAVRDGRNERLPYDALLICSGATDRLMPVPGWELAGVFSLGAAQIALKSQACSVGRRVVFLGSGPLLYLVAYQYLKAGASIAAVLDTSRLRHQAAALPKLLARPGLLRLGMSYISALRKAGVPVLSGVTPLEIGGDAEDGVRTLAYQDAGGERHSVECDAVAMGYHLRPETQLADLARCAFRFDAATRQWFPEVSLDGRSSVPGVYLAGDGARILGAEGAENAGRLAAMAALDDLHQARREQREARAAELRQAQRRMERFRQGLVQAFPWPAEQAARLPDQAIVCRCECVTAGELRRTVNEMGAQEANRAKAFSRVGMGRCQGRYCAQAGAEVIAAAAKVPLEQVGRLRGQAPVKPLSIQTREEQA</sequence>
<dbReference type="STRING" id="1035707.SAMN05216552_101471"/>
<evidence type="ECO:0000313" key="4">
    <source>
        <dbReference type="EMBL" id="SFU91243.1"/>
    </source>
</evidence>
<feature type="domain" description="FAD/NAD(P)-binding" evidence="3">
    <location>
        <begin position="5"/>
        <end position="309"/>
    </location>
</feature>
<dbReference type="AlphaFoldDB" id="A0A1I7K1A8"/>
<dbReference type="CDD" id="cd19946">
    <property type="entry name" value="GlpA-like_Fer2_BFD-like"/>
    <property type="match status" value="1"/>
</dbReference>
<keyword evidence="5" id="KW-1185">Reference proteome</keyword>
<protein>
    <submittedName>
        <fullName evidence="4">NADPH-dependent 2,4-dienoyl-CoA reductase, sulfur reductase</fullName>
    </submittedName>
</protein>
<reference evidence="5" key="1">
    <citation type="submission" date="2016-10" db="EMBL/GenBank/DDBJ databases">
        <authorList>
            <person name="Varghese N."/>
            <person name="Submissions S."/>
        </authorList>
    </citation>
    <scope>NUCLEOTIDE SEQUENCE [LARGE SCALE GENOMIC DNA]</scope>
    <source>
        <strain evidence="5">CGMCC 1.11014</strain>
    </source>
</reference>
<evidence type="ECO:0000259" key="3">
    <source>
        <dbReference type="Pfam" id="PF07992"/>
    </source>
</evidence>
<name>A0A1I7K1A8_9BURK</name>
<proteinExistence type="predicted"/>
<dbReference type="Gene3D" id="1.10.10.1100">
    <property type="entry name" value="BFD-like [2Fe-2S]-binding domain"/>
    <property type="match status" value="1"/>
</dbReference>
<dbReference type="InterPro" id="IPR017224">
    <property type="entry name" value="Opine_Oxase_asu/HCN_bsu"/>
</dbReference>
<dbReference type="InterPro" id="IPR041854">
    <property type="entry name" value="BFD-like_2Fe2S-bd_dom_sf"/>
</dbReference>
<organism evidence="4 5">
    <name type="scientific">Pseudoduganella namucuonensis</name>
    <dbReference type="NCBI Taxonomy" id="1035707"/>
    <lineage>
        <taxon>Bacteria</taxon>
        <taxon>Pseudomonadati</taxon>
        <taxon>Pseudomonadota</taxon>
        <taxon>Betaproteobacteria</taxon>
        <taxon>Burkholderiales</taxon>
        <taxon>Oxalobacteraceae</taxon>
        <taxon>Telluria group</taxon>
        <taxon>Pseudoduganella</taxon>
    </lineage>
</organism>
<dbReference type="PANTHER" id="PTHR42949:SF3">
    <property type="entry name" value="ANAEROBIC GLYCEROL-3-PHOSPHATE DEHYDROGENASE SUBUNIT B"/>
    <property type="match status" value="1"/>
</dbReference>